<dbReference type="Pfam" id="PF03466">
    <property type="entry name" value="LysR_substrate"/>
    <property type="match status" value="1"/>
</dbReference>
<dbReference type="Proteomes" id="UP000190965">
    <property type="component" value="Unassembled WGS sequence"/>
</dbReference>
<dbReference type="SUPFAM" id="SSF53850">
    <property type="entry name" value="Periplasmic binding protein-like II"/>
    <property type="match status" value="1"/>
</dbReference>
<dbReference type="InterPro" id="IPR036388">
    <property type="entry name" value="WH-like_DNA-bd_sf"/>
</dbReference>
<dbReference type="OrthoDB" id="570111at2"/>
<dbReference type="GO" id="GO:0003700">
    <property type="term" value="F:DNA-binding transcription factor activity"/>
    <property type="evidence" value="ECO:0007669"/>
    <property type="project" value="InterPro"/>
</dbReference>
<evidence type="ECO:0000313" key="6">
    <source>
        <dbReference type="EMBL" id="OPA89781.1"/>
    </source>
</evidence>
<evidence type="ECO:0000256" key="4">
    <source>
        <dbReference type="ARBA" id="ARBA00023163"/>
    </source>
</evidence>
<dbReference type="EMBL" id="MSDF01000031">
    <property type="protein sequence ID" value="OPA89781.1"/>
    <property type="molecule type" value="Genomic_DNA"/>
</dbReference>
<evidence type="ECO:0000256" key="1">
    <source>
        <dbReference type="ARBA" id="ARBA00009437"/>
    </source>
</evidence>
<keyword evidence="3" id="KW-0238">DNA-binding</keyword>
<dbReference type="InterPro" id="IPR000847">
    <property type="entry name" value="LysR_HTH_N"/>
</dbReference>
<dbReference type="InterPro" id="IPR036390">
    <property type="entry name" value="WH_DNA-bd_sf"/>
</dbReference>
<evidence type="ECO:0000313" key="7">
    <source>
        <dbReference type="Proteomes" id="UP000190965"/>
    </source>
</evidence>
<evidence type="ECO:0000259" key="5">
    <source>
        <dbReference type="PROSITE" id="PS50931"/>
    </source>
</evidence>
<dbReference type="Pfam" id="PF00126">
    <property type="entry name" value="HTH_1"/>
    <property type="match status" value="1"/>
</dbReference>
<protein>
    <recommendedName>
        <fullName evidence="5">HTH lysR-type domain-containing protein</fullName>
    </recommendedName>
</protein>
<dbReference type="RefSeq" id="WP_078741854.1">
    <property type="nucleotide sequence ID" value="NZ_MSDF01000031.1"/>
</dbReference>
<proteinExistence type="inferred from homology"/>
<dbReference type="PROSITE" id="PS50931">
    <property type="entry name" value="HTH_LYSR"/>
    <property type="match status" value="1"/>
</dbReference>
<dbReference type="Gene3D" id="1.10.10.10">
    <property type="entry name" value="Winged helix-like DNA-binding domain superfamily/Winged helix DNA-binding domain"/>
    <property type="match status" value="1"/>
</dbReference>
<dbReference type="InterPro" id="IPR050176">
    <property type="entry name" value="LTTR"/>
</dbReference>
<comment type="caution">
    <text evidence="6">The sequence shown here is derived from an EMBL/GenBank/DDBJ whole genome shotgun (WGS) entry which is preliminary data.</text>
</comment>
<dbReference type="InterPro" id="IPR005119">
    <property type="entry name" value="LysR_subst-bd"/>
</dbReference>
<gene>
    <name evidence="6" type="ORF">BFW87_22185</name>
</gene>
<evidence type="ECO:0000256" key="3">
    <source>
        <dbReference type="ARBA" id="ARBA00023125"/>
    </source>
</evidence>
<accession>A0A1T2YCF1</accession>
<dbReference type="PANTHER" id="PTHR30579:SF3">
    <property type="entry name" value="TRANSCRIPTIONAL REGULATORY PROTEIN"/>
    <property type="match status" value="1"/>
</dbReference>
<reference evidence="6 7" key="1">
    <citation type="submission" date="2016-12" db="EMBL/GenBank/DDBJ databases">
        <title>Draft genome sequences of seven strains of Pseudomonas fluorescens that produce 4-formylaminooxyvinylglycine.</title>
        <authorList>
            <person name="Okrent R.A."/>
            <person name="Manning V.A."/>
            <person name="Trippe K.M."/>
        </authorList>
    </citation>
    <scope>NUCLEOTIDE SEQUENCE [LARGE SCALE GENOMIC DNA]</scope>
    <source>
        <strain evidence="6 7">P5A</strain>
    </source>
</reference>
<dbReference type="GO" id="GO:0003677">
    <property type="term" value="F:DNA binding"/>
    <property type="evidence" value="ECO:0007669"/>
    <property type="project" value="UniProtKB-KW"/>
</dbReference>
<evidence type="ECO:0000256" key="2">
    <source>
        <dbReference type="ARBA" id="ARBA00023015"/>
    </source>
</evidence>
<keyword evidence="2" id="KW-0805">Transcription regulation</keyword>
<organism evidence="6 7">
    <name type="scientific">Pseudomonas fluorescens</name>
    <dbReference type="NCBI Taxonomy" id="294"/>
    <lineage>
        <taxon>Bacteria</taxon>
        <taxon>Pseudomonadati</taxon>
        <taxon>Pseudomonadota</taxon>
        <taxon>Gammaproteobacteria</taxon>
        <taxon>Pseudomonadales</taxon>
        <taxon>Pseudomonadaceae</taxon>
        <taxon>Pseudomonas</taxon>
    </lineage>
</organism>
<sequence length="292" mass="32023">MEILSWDDLRILLAVHRAGSFLGAGKVLGLSTSTTARRLDALEASVGHRLVHRSQSGTELNPHALGMVQLAQALEHGLDALRRDQAQMAGTLKVSVPDGMAPMLARSLIAFAQDHPGIDIELSGDNRMVDVAAREADIAIRIARSSSSVLVEKHLASFRFGLFASQDYVRRHLLSRALKAGEASAHPFVGLDERWKALPHEQWMRELGATRFPFRSSSMQAITEAVLLGAGIGAFLELDPRTTGLVRIETTIPGPVQPFYLVFHRDLRAQPHVRAAVAAIERYVHSISVRRD</sequence>
<comment type="similarity">
    <text evidence="1">Belongs to the LysR transcriptional regulatory family.</text>
</comment>
<keyword evidence="4" id="KW-0804">Transcription</keyword>
<dbReference type="SUPFAM" id="SSF46785">
    <property type="entry name" value="Winged helix' DNA-binding domain"/>
    <property type="match status" value="1"/>
</dbReference>
<dbReference type="PANTHER" id="PTHR30579">
    <property type="entry name" value="TRANSCRIPTIONAL REGULATOR"/>
    <property type="match status" value="1"/>
</dbReference>
<dbReference type="Gene3D" id="3.40.190.290">
    <property type="match status" value="1"/>
</dbReference>
<name>A0A1T2YCF1_PSEFL</name>
<dbReference type="AlphaFoldDB" id="A0A1T2YCF1"/>
<feature type="domain" description="HTH lysR-type" evidence="5">
    <location>
        <begin position="4"/>
        <end position="61"/>
    </location>
</feature>